<gene>
    <name evidence="5" type="primary">LOC106457465</name>
</gene>
<dbReference type="PANTHER" id="PTHR33562:SF18">
    <property type="entry name" value="BOUDIN-RELATED"/>
    <property type="match status" value="1"/>
</dbReference>
<proteinExistence type="predicted"/>
<dbReference type="GeneID" id="106457465"/>
<dbReference type="InterPro" id="IPR031424">
    <property type="entry name" value="QVR-like"/>
</dbReference>
<keyword evidence="2" id="KW-0325">Glycoprotein</keyword>
<feature type="signal peptide" evidence="3">
    <location>
        <begin position="1"/>
        <end position="21"/>
    </location>
</feature>
<dbReference type="SUPFAM" id="SSF57302">
    <property type="entry name" value="Snake toxin-like"/>
    <property type="match status" value="1"/>
</dbReference>
<organism evidence="4 5">
    <name type="scientific">Limulus polyphemus</name>
    <name type="common">Atlantic horseshoe crab</name>
    <dbReference type="NCBI Taxonomy" id="6850"/>
    <lineage>
        <taxon>Eukaryota</taxon>
        <taxon>Metazoa</taxon>
        <taxon>Ecdysozoa</taxon>
        <taxon>Arthropoda</taxon>
        <taxon>Chelicerata</taxon>
        <taxon>Merostomata</taxon>
        <taxon>Xiphosura</taxon>
        <taxon>Limulidae</taxon>
        <taxon>Limulus</taxon>
    </lineage>
</organism>
<feature type="chain" id="PRO_5045310702" evidence="3">
    <location>
        <begin position="22"/>
        <end position="138"/>
    </location>
</feature>
<evidence type="ECO:0000313" key="4">
    <source>
        <dbReference type="Proteomes" id="UP000694941"/>
    </source>
</evidence>
<keyword evidence="1 3" id="KW-0732">Signal</keyword>
<evidence type="ECO:0000256" key="1">
    <source>
        <dbReference type="ARBA" id="ARBA00022729"/>
    </source>
</evidence>
<dbReference type="Pfam" id="PF17064">
    <property type="entry name" value="QVR"/>
    <property type="match status" value="1"/>
</dbReference>
<sequence length="138" mass="16130">MAAKWVLFYCLGLLYVNTVWAIQCYRCESNIDMHCAEEFTKYYSLLEPESCDDIFEATFCIKTTGMYEGEIGTKRFCSSRDHGNYCEYIRRPGDDREYRSCVYTCTGDGCNSAPSWMTWSFKQMLLLLFTIFSHLLLP</sequence>
<accession>A0ABM1B0N3</accession>
<evidence type="ECO:0000256" key="3">
    <source>
        <dbReference type="SAM" id="SignalP"/>
    </source>
</evidence>
<name>A0ABM1B0N3_LIMPO</name>
<reference evidence="5" key="1">
    <citation type="submission" date="2025-08" db="UniProtKB">
        <authorList>
            <consortium name="RefSeq"/>
        </authorList>
    </citation>
    <scope>IDENTIFICATION</scope>
    <source>
        <tissue evidence="5">Muscle</tissue>
    </source>
</reference>
<dbReference type="RefSeq" id="XP_013772375.1">
    <property type="nucleotide sequence ID" value="XM_013916921.2"/>
</dbReference>
<evidence type="ECO:0000313" key="5">
    <source>
        <dbReference type="RefSeq" id="XP_013772375.1"/>
    </source>
</evidence>
<dbReference type="InterPro" id="IPR050975">
    <property type="entry name" value="Sleep_regulator"/>
</dbReference>
<protein>
    <submittedName>
        <fullName evidence="5">Uncharacterized protein LOC106457465</fullName>
    </submittedName>
</protein>
<dbReference type="PANTHER" id="PTHR33562">
    <property type="entry name" value="ATILLA, ISOFORM B-RELATED-RELATED"/>
    <property type="match status" value="1"/>
</dbReference>
<dbReference type="CDD" id="cd23590">
    <property type="entry name" value="TFP_LU_ECD_Bou"/>
    <property type="match status" value="1"/>
</dbReference>
<dbReference type="InterPro" id="IPR045860">
    <property type="entry name" value="Snake_toxin-like_sf"/>
</dbReference>
<dbReference type="Proteomes" id="UP000694941">
    <property type="component" value="Unplaced"/>
</dbReference>
<keyword evidence="4" id="KW-1185">Reference proteome</keyword>
<evidence type="ECO:0000256" key="2">
    <source>
        <dbReference type="ARBA" id="ARBA00023180"/>
    </source>
</evidence>